<reference evidence="1" key="1">
    <citation type="submission" date="2020-05" db="EMBL/GenBank/DDBJ databases">
        <authorList>
            <person name="Chiriac C."/>
            <person name="Salcher M."/>
            <person name="Ghai R."/>
            <person name="Kavagutti S V."/>
        </authorList>
    </citation>
    <scope>NUCLEOTIDE SEQUENCE</scope>
</reference>
<evidence type="ECO:0008006" key="2">
    <source>
        <dbReference type="Google" id="ProtNLM"/>
    </source>
</evidence>
<organism evidence="1">
    <name type="scientific">uncultured Caudovirales phage</name>
    <dbReference type="NCBI Taxonomy" id="2100421"/>
    <lineage>
        <taxon>Viruses</taxon>
        <taxon>Duplodnaviria</taxon>
        <taxon>Heunggongvirae</taxon>
        <taxon>Uroviricota</taxon>
        <taxon>Caudoviricetes</taxon>
        <taxon>Peduoviridae</taxon>
        <taxon>Maltschvirus</taxon>
        <taxon>Maltschvirus maltsch</taxon>
    </lineage>
</organism>
<gene>
    <name evidence="1" type="ORF">UFOVP213_40</name>
</gene>
<protein>
    <recommendedName>
        <fullName evidence="2">S-adenosyl-L-methionine-dependent methyltransferase</fullName>
    </recommendedName>
</protein>
<accession>A0A6J7WLK1</accession>
<sequence>MKVLIACEESQAVTKAFRNLGHEAFSCDLLPCSGGHAEWHFQQDVFEVINKGWDLMIAHPPCTYLAVSGARWLYNKNGTINQERFNNQKEALIFVQALMNANISKIAIENPISVISSHIRKPDQIIQPYMFGDCASKSTCLWLKNLPKLIPTNIVSKGEFFEFNDRKTGKVKRQPMWYYQALQQAKSTSERRTLRSKTFKGIADAMANQWTK</sequence>
<name>A0A6J7WLK1_9CAUD</name>
<evidence type="ECO:0000313" key="1">
    <source>
        <dbReference type="EMBL" id="CAB5218627.1"/>
    </source>
</evidence>
<proteinExistence type="predicted"/>
<dbReference type="EMBL" id="LR798258">
    <property type="protein sequence ID" value="CAB5218627.1"/>
    <property type="molecule type" value="Genomic_DNA"/>
</dbReference>